<feature type="binding site" evidence="8">
    <location>
        <position position="244"/>
    </location>
    <ligand>
        <name>Ca(2+)</name>
        <dbReference type="ChEBI" id="CHEBI:29108"/>
    </ligand>
</feature>
<feature type="binding site" evidence="8">
    <location>
        <position position="247"/>
    </location>
    <ligand>
        <name>Ca(2+)</name>
        <dbReference type="ChEBI" id="CHEBI:29108"/>
    </ligand>
</feature>
<dbReference type="Gene3D" id="3.40.50.1820">
    <property type="entry name" value="alpha/beta hydrolase"/>
    <property type="match status" value="1"/>
</dbReference>
<keyword evidence="13" id="KW-1185">Reference proteome</keyword>
<evidence type="ECO:0000256" key="8">
    <source>
        <dbReference type="PIRSR" id="PIRSR000865-2"/>
    </source>
</evidence>
<dbReference type="InterPro" id="IPR002331">
    <property type="entry name" value="Lipase_panc"/>
</dbReference>
<evidence type="ECO:0000256" key="9">
    <source>
        <dbReference type="RuleBase" id="RU004262"/>
    </source>
</evidence>
<dbReference type="Ensembl" id="ENSCPIT00010014794.1">
    <property type="protein sequence ID" value="ENSCPIP00010012484.1"/>
    <property type="gene ID" value="ENSCPIG00010009789.1"/>
</dbReference>
<dbReference type="PIRSF" id="PIRSF000865">
    <property type="entry name" value="Lipoprotein_lipase_LIPH"/>
    <property type="match status" value="1"/>
</dbReference>
<feature type="active site" description="Charge relay system" evidence="7">
    <location>
        <position position="228"/>
    </location>
</feature>
<evidence type="ECO:0000256" key="6">
    <source>
        <dbReference type="ARBA" id="ARBA00023157"/>
    </source>
</evidence>
<dbReference type="CDD" id="cd00707">
    <property type="entry name" value="Pancreat_lipase_like"/>
    <property type="match status" value="1"/>
</dbReference>
<dbReference type="InterPro" id="IPR036392">
    <property type="entry name" value="PLAT/LH2_dom_sf"/>
</dbReference>
<dbReference type="Gene3D" id="2.60.60.20">
    <property type="entry name" value="PLAT/LH2 domain"/>
    <property type="match status" value="1"/>
</dbReference>
<keyword evidence="6 10" id="KW-1015">Disulfide bond</keyword>
<dbReference type="PRINTS" id="PR00821">
    <property type="entry name" value="TAGLIPASE"/>
</dbReference>
<name>A0A8C3LM73_CHRPC</name>
<sequence length="502" mass="56417">MACNYQICTKENRNLFMPCELLSTEGYNKCDKRMVVGMWIIAFYLLGTVAGDEVCYPRLGCFSNDPPWSGIPGRLLTGLPESPEEMNISFSLYTRETGNNSQVISAINSSTIQNSHFSPHRRTSFIIHGFSSTGKKGWVVEMCLLLLEVENMNCIAVDWKEGAKGTYVCAVNNIRVLGAEVAYFIKTLQKLFRYSPREIHLIGHSLGAHTAGETGRRIRGIRRITGLDPAGPYFEGTPPEVRLDPTDANFVDVIHSNAAHFPATGFGMYNTTGHLDFYPNGGTLMPGCNDLLLEMKRTDFEALIADTTIFGSCHHSRSHEFYFKSILYPTGFIGYPCETYEDFKSGDCFPCPKQGCPMMGHHADRFPYKLKRVNQKYFLNTAAEPPFASWRQKVFIKLSGVKKMRGDINLIFHDTEGNTKEYEIASGVLSGDKVYTKYLDVEIDPKKTKKVEFLWNKTIFTLLWARMGAEAVNIIHGEDGRWSTFCGRGTVTYGVPQLLTPC</sequence>
<organism evidence="12 13">
    <name type="scientific">Chrysolophus pictus</name>
    <name type="common">Golden pheasant</name>
    <name type="synonym">Phasianus pictus</name>
    <dbReference type="NCBI Taxonomy" id="9089"/>
    <lineage>
        <taxon>Eukaryota</taxon>
        <taxon>Metazoa</taxon>
        <taxon>Chordata</taxon>
        <taxon>Craniata</taxon>
        <taxon>Vertebrata</taxon>
        <taxon>Euteleostomi</taxon>
        <taxon>Archelosauria</taxon>
        <taxon>Archosauria</taxon>
        <taxon>Dinosauria</taxon>
        <taxon>Saurischia</taxon>
        <taxon>Theropoda</taxon>
        <taxon>Coelurosauria</taxon>
        <taxon>Aves</taxon>
        <taxon>Neognathae</taxon>
        <taxon>Galloanserae</taxon>
        <taxon>Galliformes</taxon>
        <taxon>Phasianidae</taxon>
        <taxon>Phasianinae</taxon>
        <taxon>Chrysolophus</taxon>
    </lineage>
</organism>
<dbReference type="GO" id="GO:0004465">
    <property type="term" value="F:lipoprotein lipase activity"/>
    <property type="evidence" value="ECO:0007669"/>
    <property type="project" value="TreeGrafter"/>
</dbReference>
<comment type="catalytic activity">
    <reaction evidence="10">
        <text>a triacylglycerol + H2O = a diacylglycerol + a fatty acid + H(+)</text>
        <dbReference type="Rhea" id="RHEA:12044"/>
        <dbReference type="ChEBI" id="CHEBI:15377"/>
        <dbReference type="ChEBI" id="CHEBI:15378"/>
        <dbReference type="ChEBI" id="CHEBI:17855"/>
        <dbReference type="ChEBI" id="CHEBI:18035"/>
        <dbReference type="ChEBI" id="CHEBI:28868"/>
        <dbReference type="EC" id="3.1.1.3"/>
    </reaction>
</comment>
<dbReference type="PANTHER" id="PTHR11610">
    <property type="entry name" value="LIPASE"/>
    <property type="match status" value="1"/>
</dbReference>
<keyword evidence="5 8" id="KW-0106">Calcium</keyword>
<dbReference type="GO" id="GO:0005576">
    <property type="term" value="C:extracellular region"/>
    <property type="evidence" value="ECO:0007669"/>
    <property type="project" value="UniProtKB-SubCell"/>
</dbReference>
<feature type="binding site" evidence="8">
    <location>
        <position position="242"/>
    </location>
    <ligand>
        <name>Ca(2+)</name>
        <dbReference type="ChEBI" id="CHEBI:29108"/>
    </ligand>
</feature>
<comment type="similarity">
    <text evidence="2 9">Belongs to the AB hydrolase superfamily. Lipase family.</text>
</comment>
<evidence type="ECO:0000256" key="3">
    <source>
        <dbReference type="ARBA" id="ARBA00022525"/>
    </source>
</evidence>
<keyword evidence="3 10" id="KW-0964">Secreted</keyword>
<dbReference type="InterPro" id="IPR013818">
    <property type="entry name" value="Lipase"/>
</dbReference>
<feature type="domain" description="Lipase" evidence="11">
    <location>
        <begin position="53"/>
        <end position="387"/>
    </location>
</feature>
<dbReference type="InterPro" id="IPR000734">
    <property type="entry name" value="TAG_lipase"/>
</dbReference>
<evidence type="ECO:0000313" key="13">
    <source>
        <dbReference type="Proteomes" id="UP000694543"/>
    </source>
</evidence>
<evidence type="ECO:0000256" key="7">
    <source>
        <dbReference type="PIRSR" id="PIRSR000865-1"/>
    </source>
</evidence>
<dbReference type="InterPro" id="IPR016272">
    <property type="entry name" value="Lipase_LIPH"/>
</dbReference>
<evidence type="ECO:0000256" key="5">
    <source>
        <dbReference type="ARBA" id="ARBA00022837"/>
    </source>
</evidence>
<evidence type="ECO:0000256" key="4">
    <source>
        <dbReference type="ARBA" id="ARBA00022723"/>
    </source>
</evidence>
<reference evidence="12" key="2">
    <citation type="submission" date="2025-09" db="UniProtKB">
        <authorList>
            <consortium name="Ensembl"/>
        </authorList>
    </citation>
    <scope>IDENTIFICATION</scope>
</reference>
<evidence type="ECO:0000256" key="2">
    <source>
        <dbReference type="ARBA" id="ARBA00010701"/>
    </source>
</evidence>
<feature type="active site" description="Charge relay system" evidence="7">
    <location>
        <position position="315"/>
    </location>
</feature>
<dbReference type="PANTHER" id="PTHR11610:SF100">
    <property type="entry name" value="PANCREATIC LIPASE-RELATED PROTEIN 3"/>
    <property type="match status" value="1"/>
</dbReference>
<evidence type="ECO:0000259" key="11">
    <source>
        <dbReference type="Pfam" id="PF00151"/>
    </source>
</evidence>
<feature type="active site" description="Nucleophile" evidence="7">
    <location>
        <position position="205"/>
    </location>
</feature>
<dbReference type="GO" id="GO:0046872">
    <property type="term" value="F:metal ion binding"/>
    <property type="evidence" value="ECO:0007669"/>
    <property type="project" value="UniProtKB-KW"/>
</dbReference>
<evidence type="ECO:0000256" key="1">
    <source>
        <dbReference type="ARBA" id="ARBA00004613"/>
    </source>
</evidence>
<dbReference type="PRINTS" id="PR00823">
    <property type="entry name" value="PANCLIPASE"/>
</dbReference>
<dbReference type="AlphaFoldDB" id="A0A8C3LM73"/>
<keyword evidence="10" id="KW-0442">Lipid degradation</keyword>
<protein>
    <recommendedName>
        <fullName evidence="10">Triacylglycerol lipase</fullName>
        <ecNumber evidence="10">3.1.1.3</ecNumber>
    </recommendedName>
    <alternativeName>
        <fullName evidence="10">Pancreatic lipase</fullName>
    </alternativeName>
</protein>
<dbReference type="EC" id="3.1.1.3" evidence="10"/>
<dbReference type="InterPro" id="IPR033906">
    <property type="entry name" value="Lipase_N"/>
</dbReference>
<evidence type="ECO:0000256" key="10">
    <source>
        <dbReference type="RuleBase" id="RU362046"/>
    </source>
</evidence>
<dbReference type="GO" id="GO:0016042">
    <property type="term" value="P:lipid catabolic process"/>
    <property type="evidence" value="ECO:0007669"/>
    <property type="project" value="UniProtKB-KW"/>
</dbReference>
<dbReference type="SUPFAM" id="SSF49723">
    <property type="entry name" value="Lipase/lipooxygenase domain (PLAT/LH2 domain)"/>
    <property type="match status" value="1"/>
</dbReference>
<dbReference type="InterPro" id="IPR029058">
    <property type="entry name" value="AB_hydrolase_fold"/>
</dbReference>
<evidence type="ECO:0000313" key="12">
    <source>
        <dbReference type="Ensembl" id="ENSCPIP00010012484.1"/>
    </source>
</evidence>
<comment type="subcellular location">
    <subcellularLocation>
        <location evidence="1 10">Secreted</location>
    </subcellularLocation>
</comment>
<keyword evidence="10" id="KW-0443">Lipid metabolism</keyword>
<proteinExistence type="inferred from homology"/>
<dbReference type="SUPFAM" id="SSF53474">
    <property type="entry name" value="alpha/beta-Hydrolases"/>
    <property type="match status" value="1"/>
</dbReference>
<reference evidence="12" key="1">
    <citation type="submission" date="2025-08" db="UniProtKB">
        <authorList>
            <consortium name="Ensembl"/>
        </authorList>
    </citation>
    <scope>IDENTIFICATION</scope>
</reference>
<dbReference type="FunFam" id="3.40.50.1820:FF:000033">
    <property type="entry name" value="Pancreatic triacylglycerol lipase"/>
    <property type="match status" value="1"/>
</dbReference>
<dbReference type="FunFam" id="2.60.60.20:FF:000003">
    <property type="entry name" value="Triacylglycerol lipase"/>
    <property type="match status" value="1"/>
</dbReference>
<accession>A0A8C3LM73</accession>
<dbReference type="Pfam" id="PF00151">
    <property type="entry name" value="Lipase"/>
    <property type="match status" value="1"/>
</dbReference>
<keyword evidence="4 8" id="KW-0479">Metal-binding</keyword>
<dbReference type="Proteomes" id="UP000694543">
    <property type="component" value="Unplaced"/>
</dbReference>